<sequence length="49" mass="4946">MLVAGGGEQIAPVWNTSITLALSVWLVGACLGETVKGVFEKAAAVSSRG</sequence>
<evidence type="ECO:0000313" key="1">
    <source>
        <dbReference type="EMBL" id="GGX32148.1"/>
    </source>
</evidence>
<accession>A0ABQ2XSJ0</accession>
<comment type="caution">
    <text evidence="1">The sequence shown here is derived from an EMBL/GenBank/DDBJ whole genome shotgun (WGS) entry which is preliminary data.</text>
</comment>
<proteinExistence type="predicted"/>
<gene>
    <name evidence="1" type="ORF">GCM10010383_73050</name>
</gene>
<dbReference type="EMBL" id="BMWC01000017">
    <property type="protein sequence ID" value="GGX32148.1"/>
    <property type="molecule type" value="Genomic_DNA"/>
</dbReference>
<organism evidence="1 2">
    <name type="scientific">Streptomyces lomondensis</name>
    <dbReference type="NCBI Taxonomy" id="68229"/>
    <lineage>
        <taxon>Bacteria</taxon>
        <taxon>Bacillati</taxon>
        <taxon>Actinomycetota</taxon>
        <taxon>Actinomycetes</taxon>
        <taxon>Kitasatosporales</taxon>
        <taxon>Streptomycetaceae</taxon>
        <taxon>Streptomyces</taxon>
    </lineage>
</organism>
<reference evidence="2" key="1">
    <citation type="journal article" date="2019" name="Int. J. Syst. Evol. Microbiol.">
        <title>The Global Catalogue of Microorganisms (GCM) 10K type strain sequencing project: providing services to taxonomists for standard genome sequencing and annotation.</title>
        <authorList>
            <consortium name="The Broad Institute Genomics Platform"/>
            <consortium name="The Broad Institute Genome Sequencing Center for Infectious Disease"/>
            <person name="Wu L."/>
            <person name="Ma J."/>
        </authorList>
    </citation>
    <scope>NUCLEOTIDE SEQUENCE [LARGE SCALE GENOMIC DNA]</scope>
    <source>
        <strain evidence="2">JCM 4866</strain>
    </source>
</reference>
<protein>
    <submittedName>
        <fullName evidence="1">Uncharacterized protein</fullName>
    </submittedName>
</protein>
<dbReference type="Proteomes" id="UP000617743">
    <property type="component" value="Unassembled WGS sequence"/>
</dbReference>
<evidence type="ECO:0000313" key="2">
    <source>
        <dbReference type="Proteomes" id="UP000617743"/>
    </source>
</evidence>
<keyword evidence="2" id="KW-1185">Reference proteome</keyword>
<name>A0ABQ2XSJ0_9ACTN</name>